<dbReference type="EMBL" id="JAQQAF010000006">
    <property type="protein sequence ID" value="KAJ8478853.1"/>
    <property type="molecule type" value="Genomic_DNA"/>
</dbReference>
<comment type="caution">
    <text evidence="1">The sequence shown here is derived from an EMBL/GenBank/DDBJ whole genome shotgun (WGS) entry which is preliminary data.</text>
</comment>
<sequence>MIRRSWRESVILGVGNHDEEAVCYGNAGGASDDVVLLRELVSRERVVSGHMAVAVAGSDLEAGVCSERVVALLVRAVVCDEWVAHIHDEAAARMVEEGIHNKAALSSASLVVLVFHGAAAGGSAAAVEVIVVWRRGVPLHCYCQGSGWFPIELLPVQLIRRSIKLLLYRPSSSSCLSSPFQRDGVVTGARASTTSGTVPLRGRLLKHGVQSATPSSLSYGLVAADG</sequence>
<dbReference type="AlphaFoldDB" id="A0AAV8QQ57"/>
<evidence type="ECO:0000313" key="2">
    <source>
        <dbReference type="Proteomes" id="UP001222027"/>
    </source>
</evidence>
<accession>A0AAV8QQ57</accession>
<dbReference type="Proteomes" id="UP001222027">
    <property type="component" value="Unassembled WGS sequence"/>
</dbReference>
<name>A0AAV8QQ57_ENSVE</name>
<keyword evidence="2" id="KW-1185">Reference proteome</keyword>
<organism evidence="1 2">
    <name type="scientific">Ensete ventricosum</name>
    <name type="common">Abyssinian banana</name>
    <name type="synonym">Musa ensete</name>
    <dbReference type="NCBI Taxonomy" id="4639"/>
    <lineage>
        <taxon>Eukaryota</taxon>
        <taxon>Viridiplantae</taxon>
        <taxon>Streptophyta</taxon>
        <taxon>Embryophyta</taxon>
        <taxon>Tracheophyta</taxon>
        <taxon>Spermatophyta</taxon>
        <taxon>Magnoliopsida</taxon>
        <taxon>Liliopsida</taxon>
        <taxon>Zingiberales</taxon>
        <taxon>Musaceae</taxon>
        <taxon>Ensete</taxon>
    </lineage>
</organism>
<reference evidence="1 2" key="1">
    <citation type="submission" date="2022-12" db="EMBL/GenBank/DDBJ databases">
        <title>Chromosome-scale assembly of the Ensete ventricosum genome.</title>
        <authorList>
            <person name="Dussert Y."/>
            <person name="Stocks J."/>
            <person name="Wendawek A."/>
            <person name="Woldeyes F."/>
            <person name="Nichols R.A."/>
            <person name="Borrell J.S."/>
        </authorList>
    </citation>
    <scope>NUCLEOTIDE SEQUENCE [LARGE SCALE GENOMIC DNA]</scope>
    <source>
        <strain evidence="2">cv. Maze</strain>
        <tissue evidence="1">Seeds</tissue>
    </source>
</reference>
<evidence type="ECO:0000313" key="1">
    <source>
        <dbReference type="EMBL" id="KAJ8478853.1"/>
    </source>
</evidence>
<protein>
    <submittedName>
        <fullName evidence="1">Uncharacterized protein</fullName>
    </submittedName>
</protein>
<gene>
    <name evidence="1" type="ORF">OPV22_022580</name>
</gene>
<proteinExistence type="predicted"/>